<dbReference type="Proteomes" id="UP000324222">
    <property type="component" value="Unassembled WGS sequence"/>
</dbReference>
<protein>
    <submittedName>
        <fullName evidence="2">Uncharacterized protein</fullName>
    </submittedName>
</protein>
<dbReference type="AlphaFoldDB" id="A0A5B7GDM4"/>
<evidence type="ECO:0000313" key="2">
    <source>
        <dbReference type="EMBL" id="MPC57042.1"/>
    </source>
</evidence>
<keyword evidence="3" id="KW-1185">Reference proteome</keyword>
<feature type="compositionally biased region" description="Polar residues" evidence="1">
    <location>
        <begin position="60"/>
        <end position="69"/>
    </location>
</feature>
<sequence length="69" mass="7356">MPVPSVCFPPQALRPELLGHWPTFQVHDLRDACKTPGSGAELQGRTDKGSCRDIVPTSPSPTAALQTTS</sequence>
<feature type="region of interest" description="Disordered" evidence="1">
    <location>
        <begin position="35"/>
        <end position="69"/>
    </location>
</feature>
<gene>
    <name evidence="2" type="ORF">E2C01_051011</name>
</gene>
<dbReference type="EMBL" id="VSRR010014454">
    <property type="protein sequence ID" value="MPC57042.1"/>
    <property type="molecule type" value="Genomic_DNA"/>
</dbReference>
<reference evidence="2 3" key="1">
    <citation type="submission" date="2019-05" db="EMBL/GenBank/DDBJ databases">
        <title>Another draft genome of Portunus trituberculatus and its Hox gene families provides insights of decapod evolution.</title>
        <authorList>
            <person name="Jeong J.-H."/>
            <person name="Song I."/>
            <person name="Kim S."/>
            <person name="Choi T."/>
            <person name="Kim D."/>
            <person name="Ryu S."/>
            <person name="Kim W."/>
        </authorList>
    </citation>
    <scope>NUCLEOTIDE SEQUENCE [LARGE SCALE GENOMIC DNA]</scope>
    <source>
        <tissue evidence="2">Muscle</tissue>
    </source>
</reference>
<organism evidence="2 3">
    <name type="scientific">Portunus trituberculatus</name>
    <name type="common">Swimming crab</name>
    <name type="synonym">Neptunus trituberculatus</name>
    <dbReference type="NCBI Taxonomy" id="210409"/>
    <lineage>
        <taxon>Eukaryota</taxon>
        <taxon>Metazoa</taxon>
        <taxon>Ecdysozoa</taxon>
        <taxon>Arthropoda</taxon>
        <taxon>Crustacea</taxon>
        <taxon>Multicrustacea</taxon>
        <taxon>Malacostraca</taxon>
        <taxon>Eumalacostraca</taxon>
        <taxon>Eucarida</taxon>
        <taxon>Decapoda</taxon>
        <taxon>Pleocyemata</taxon>
        <taxon>Brachyura</taxon>
        <taxon>Eubrachyura</taxon>
        <taxon>Portunoidea</taxon>
        <taxon>Portunidae</taxon>
        <taxon>Portuninae</taxon>
        <taxon>Portunus</taxon>
    </lineage>
</organism>
<accession>A0A5B7GDM4</accession>
<evidence type="ECO:0000256" key="1">
    <source>
        <dbReference type="SAM" id="MobiDB-lite"/>
    </source>
</evidence>
<proteinExistence type="predicted"/>
<comment type="caution">
    <text evidence="2">The sequence shown here is derived from an EMBL/GenBank/DDBJ whole genome shotgun (WGS) entry which is preliminary data.</text>
</comment>
<name>A0A5B7GDM4_PORTR</name>
<evidence type="ECO:0000313" key="3">
    <source>
        <dbReference type="Proteomes" id="UP000324222"/>
    </source>
</evidence>